<dbReference type="InParanoid" id="G3JAA4"/>
<dbReference type="eggNOG" id="ENOG502S5NF">
    <property type="taxonomic scope" value="Eukaryota"/>
</dbReference>
<feature type="domain" description="HNH nuclease" evidence="2">
    <location>
        <begin position="128"/>
        <end position="182"/>
    </location>
</feature>
<name>G3JAA4_CORMM</name>
<keyword evidence="4" id="KW-1185">Reference proteome</keyword>
<protein>
    <recommendedName>
        <fullName evidence="2">HNH nuclease domain-containing protein</fullName>
    </recommendedName>
</protein>
<feature type="compositionally biased region" description="Acidic residues" evidence="1">
    <location>
        <begin position="243"/>
        <end position="252"/>
    </location>
</feature>
<evidence type="ECO:0000313" key="3">
    <source>
        <dbReference type="EMBL" id="EGX94274.1"/>
    </source>
</evidence>
<gene>
    <name evidence="3" type="ORF">CCM_02545</name>
</gene>
<dbReference type="GeneID" id="18164572"/>
<organism evidence="3 4">
    <name type="scientific">Cordyceps militaris (strain CM01)</name>
    <name type="common">Caterpillar fungus</name>
    <dbReference type="NCBI Taxonomy" id="983644"/>
    <lineage>
        <taxon>Eukaryota</taxon>
        <taxon>Fungi</taxon>
        <taxon>Dikarya</taxon>
        <taxon>Ascomycota</taxon>
        <taxon>Pezizomycotina</taxon>
        <taxon>Sordariomycetes</taxon>
        <taxon>Hypocreomycetidae</taxon>
        <taxon>Hypocreales</taxon>
        <taxon>Cordycipitaceae</taxon>
        <taxon>Cordyceps</taxon>
    </lineage>
</organism>
<sequence length="271" mass="30207">MPLLSIKTRRSAFGPSYGSQIHFLHPGYPDGRNVLLSLPAFDDRGIHHETARIACADGFLSPTRDGEAVAEAGDDILVNKNYYSRVPDVVPSYQHFCCPTTLPESCATESLHIEPTSMDDVGSRDQICRVTASELANVIAHIIPQAQSEWWQRNIIFMYTANPDLSSDTRCAENAILLRRDIRFFMSWRSSSHELETEYHNLELQPLSCEADTSKLVSAAAKANSRSQSPKKRARSALSSDDATVDEIESDGSEQRGRRRGRRWSPEPSPG</sequence>
<accession>G3JAA4</accession>
<evidence type="ECO:0000313" key="4">
    <source>
        <dbReference type="Proteomes" id="UP000001610"/>
    </source>
</evidence>
<feature type="region of interest" description="Disordered" evidence="1">
    <location>
        <begin position="220"/>
        <end position="271"/>
    </location>
</feature>
<dbReference type="Proteomes" id="UP000001610">
    <property type="component" value="Unassembled WGS sequence"/>
</dbReference>
<dbReference type="InterPro" id="IPR003615">
    <property type="entry name" value="HNH_nuc"/>
</dbReference>
<dbReference type="HOGENOM" id="CLU_1026781_0_0_1"/>
<dbReference type="KEGG" id="cmt:CCM_02545"/>
<evidence type="ECO:0000259" key="2">
    <source>
        <dbReference type="Pfam" id="PF13391"/>
    </source>
</evidence>
<dbReference type="AlphaFoldDB" id="G3JAA4"/>
<dbReference type="VEuPathDB" id="FungiDB:CCM_02545"/>
<evidence type="ECO:0000256" key="1">
    <source>
        <dbReference type="SAM" id="MobiDB-lite"/>
    </source>
</evidence>
<reference evidence="3 4" key="1">
    <citation type="journal article" date="2011" name="Genome Biol.">
        <title>Genome sequence of the insect pathogenic fungus Cordyceps militaris, a valued traditional Chinese medicine.</title>
        <authorList>
            <person name="Zheng P."/>
            <person name="Xia Y."/>
            <person name="Xiao G."/>
            <person name="Xiong C."/>
            <person name="Hu X."/>
            <person name="Zhang S."/>
            <person name="Zheng H."/>
            <person name="Huang Y."/>
            <person name="Zhou Y."/>
            <person name="Wang S."/>
            <person name="Zhao G.P."/>
            <person name="Liu X."/>
            <person name="St Leger R.J."/>
            <person name="Wang C."/>
        </authorList>
    </citation>
    <scope>NUCLEOTIDE SEQUENCE [LARGE SCALE GENOMIC DNA]</scope>
    <source>
        <strain evidence="3 4">CM01</strain>
    </source>
</reference>
<proteinExistence type="predicted"/>
<dbReference type="RefSeq" id="XP_006667760.1">
    <property type="nucleotide sequence ID" value="XM_006667697.1"/>
</dbReference>
<dbReference type="Pfam" id="PF13391">
    <property type="entry name" value="HNH_2"/>
    <property type="match status" value="1"/>
</dbReference>
<dbReference type="OrthoDB" id="4867969at2759"/>
<dbReference type="EMBL" id="JH126400">
    <property type="protein sequence ID" value="EGX94274.1"/>
    <property type="molecule type" value="Genomic_DNA"/>
</dbReference>